<evidence type="ECO:0000256" key="11">
    <source>
        <dbReference type="RuleBase" id="RU003848"/>
    </source>
</evidence>
<evidence type="ECO:0000256" key="9">
    <source>
        <dbReference type="ARBA" id="ARBA00023310"/>
    </source>
</evidence>
<evidence type="ECO:0000256" key="7">
    <source>
        <dbReference type="ARBA" id="ARBA00023065"/>
    </source>
</evidence>
<keyword evidence="9" id="KW-0066">ATP synthesis</keyword>
<organism evidence="13">
    <name type="scientific">Cryptomonas sp. CCAC 1634B</name>
    <dbReference type="NCBI Taxonomy" id="2051848"/>
    <lineage>
        <taxon>Eukaryota</taxon>
        <taxon>Cryptophyceae</taxon>
        <taxon>Cryptomonadales</taxon>
        <taxon>Cryptomonadaceae</taxon>
        <taxon>Cryptomonas</taxon>
    </lineage>
</organism>
<keyword evidence="8 12" id="KW-0472">Membrane</keyword>
<evidence type="ECO:0000256" key="8">
    <source>
        <dbReference type="ARBA" id="ARBA00023136"/>
    </source>
</evidence>
<dbReference type="CDD" id="cd06503">
    <property type="entry name" value="ATP-synt_Fo_b"/>
    <property type="match status" value="1"/>
</dbReference>
<dbReference type="HAMAP" id="MF_01398">
    <property type="entry name" value="ATP_synth_b_bprime"/>
    <property type="match status" value="1"/>
</dbReference>
<dbReference type="InterPro" id="IPR002146">
    <property type="entry name" value="ATP_synth_b/b'su_bac/chlpt"/>
</dbReference>
<keyword evidence="6 12" id="KW-1133">Transmembrane helix</keyword>
<keyword evidence="13" id="KW-0934">Plastid</keyword>
<proteinExistence type="inferred from homology"/>
<comment type="function">
    <text evidence="10">F(1)F(0) ATP synthase produces ATP from ADP in the presence of a proton or sodium gradient. F-type ATPases consist of two structural domains, F(1) containing the extramembraneous catalytic core and F(0) containing the membrane proton channel, linked together by a central stalk and a peripheral stalk. During catalysis, ATP synthesis in the catalytic domain of F(1) is coupled via a rotary mechanism of the central stalk subunits to proton translocation.</text>
</comment>
<dbReference type="PANTHER" id="PTHR34264">
    <property type="entry name" value="ATP SYNTHASE SUBUNIT B, CHLOROPLASTIC"/>
    <property type="match status" value="1"/>
</dbReference>
<keyword evidence="3 11" id="KW-0138">CF(0)</keyword>
<dbReference type="GO" id="GO:0045259">
    <property type="term" value="C:proton-transporting ATP synthase complex"/>
    <property type="evidence" value="ECO:0007669"/>
    <property type="project" value="UniProtKB-KW"/>
</dbReference>
<keyword evidence="7 11" id="KW-0406">Ion transport</keyword>
<dbReference type="GO" id="GO:0015986">
    <property type="term" value="P:proton motive force-driven ATP synthesis"/>
    <property type="evidence" value="ECO:0007669"/>
    <property type="project" value="InterPro"/>
</dbReference>
<dbReference type="AlphaFoldDB" id="A0A679CAU8"/>
<comment type="similarity">
    <text evidence="11">Belongs to the ATPase B chain family.</text>
</comment>
<comment type="subcellular location">
    <subcellularLocation>
        <location evidence="1">Membrane</location>
        <topology evidence="1">Single-pass membrane protein</topology>
    </subcellularLocation>
</comment>
<feature type="transmembrane region" description="Helical" evidence="12">
    <location>
        <begin position="20"/>
        <end position="39"/>
    </location>
</feature>
<keyword evidence="2 11" id="KW-0813">Transport</keyword>
<accession>A0A679CAU8</accession>
<evidence type="ECO:0000256" key="2">
    <source>
        <dbReference type="ARBA" id="ARBA00022448"/>
    </source>
</evidence>
<name>A0A679CAU8_9CRYP</name>
<evidence type="ECO:0000256" key="3">
    <source>
        <dbReference type="ARBA" id="ARBA00022547"/>
    </source>
</evidence>
<keyword evidence="4 11" id="KW-0812">Transmembrane</keyword>
<gene>
    <name evidence="13" type="primary">atpF</name>
    <name evidence="13" type="ORF">CryM1634B_p003</name>
</gene>
<dbReference type="PANTHER" id="PTHR34264:SF3">
    <property type="entry name" value="ATP SYNTHASE SUBUNIT B, CHLOROPLASTIC"/>
    <property type="match status" value="1"/>
</dbReference>
<reference evidence="13" key="1">
    <citation type="journal article" date="2020" name="Genome Biol. Evol.">
        <title>Comparative plastid genomics of Cryptomonas species reveals fine-scale genomic responses to loss of photosynthesis.</title>
        <authorList>
            <person name="Tanifuji G."/>
            <person name="Kamikawa R."/>
            <person name="Moore C.E."/>
            <person name="Mills T."/>
            <person name="Onodera N.T."/>
            <person name="Kashiyama Y."/>
            <person name="Archibald J.M."/>
            <person name="Inagaki Y."/>
            <person name="Hashimoto T."/>
        </authorList>
    </citation>
    <scope>NUCLEOTIDE SEQUENCE</scope>
    <source>
        <strain evidence="13">CCAC 1634 B</strain>
    </source>
</reference>
<evidence type="ECO:0000256" key="6">
    <source>
        <dbReference type="ARBA" id="ARBA00022989"/>
    </source>
</evidence>
<keyword evidence="5 11" id="KW-0375">Hydrogen ion transport</keyword>
<dbReference type="Pfam" id="PF00430">
    <property type="entry name" value="ATP-synt_B"/>
    <property type="match status" value="1"/>
</dbReference>
<dbReference type="GO" id="GO:0015078">
    <property type="term" value="F:proton transmembrane transporter activity"/>
    <property type="evidence" value="ECO:0007669"/>
    <property type="project" value="InterPro"/>
</dbReference>
<evidence type="ECO:0000256" key="1">
    <source>
        <dbReference type="ARBA" id="ARBA00004167"/>
    </source>
</evidence>
<geneLocation type="plastid" evidence="13"/>
<evidence type="ECO:0000256" key="10">
    <source>
        <dbReference type="ARBA" id="ARBA00025198"/>
    </source>
</evidence>
<evidence type="ECO:0000256" key="12">
    <source>
        <dbReference type="SAM" id="Phobius"/>
    </source>
</evidence>
<evidence type="ECO:0000256" key="4">
    <source>
        <dbReference type="ARBA" id="ARBA00022692"/>
    </source>
</evidence>
<evidence type="ECO:0000256" key="5">
    <source>
        <dbReference type="ARBA" id="ARBA00022781"/>
    </source>
</evidence>
<sequence length="174" mass="19900">MAETFLWPAIFRNIKFNSNILETNVLNIAVLICGTYYVMRRSLVPVLERRQHRIITSLHEAEEKVQEATARFTESTKITAHTKILVDQLKNNSEFVAKRVKETILMQGKLEIERLTNVGKSTVKATEFLVQRQIQKQIAIVAFKKAVPLLTASMNFERQSKCIDLGIAQLESLL</sequence>
<evidence type="ECO:0000313" key="13">
    <source>
        <dbReference type="EMBL" id="BBK20438.1"/>
    </source>
</evidence>
<protein>
    <submittedName>
        <fullName evidence="13">ATP synthase CF0 subunit I</fullName>
    </submittedName>
</protein>
<dbReference type="EMBL" id="LC484193">
    <property type="protein sequence ID" value="BBK20438.1"/>
    <property type="molecule type" value="Genomic_DNA"/>
</dbReference>